<evidence type="ECO:0000256" key="1">
    <source>
        <dbReference type="SAM" id="MobiDB-lite"/>
    </source>
</evidence>
<dbReference type="AlphaFoldDB" id="A0A6A6IKJ1"/>
<dbReference type="EMBL" id="ML987193">
    <property type="protein sequence ID" value="KAF2251134.1"/>
    <property type="molecule type" value="Genomic_DNA"/>
</dbReference>
<dbReference type="Proteomes" id="UP000800094">
    <property type="component" value="Unassembled WGS sequence"/>
</dbReference>
<proteinExistence type="predicted"/>
<keyword evidence="3" id="KW-1185">Reference proteome</keyword>
<dbReference type="RefSeq" id="XP_033686138.1">
    <property type="nucleotide sequence ID" value="XM_033828678.1"/>
</dbReference>
<reference evidence="2" key="1">
    <citation type="journal article" date="2020" name="Stud. Mycol.">
        <title>101 Dothideomycetes genomes: a test case for predicting lifestyles and emergence of pathogens.</title>
        <authorList>
            <person name="Haridas S."/>
            <person name="Albert R."/>
            <person name="Binder M."/>
            <person name="Bloem J."/>
            <person name="Labutti K."/>
            <person name="Salamov A."/>
            <person name="Andreopoulos B."/>
            <person name="Baker S."/>
            <person name="Barry K."/>
            <person name="Bills G."/>
            <person name="Bluhm B."/>
            <person name="Cannon C."/>
            <person name="Castanera R."/>
            <person name="Culley D."/>
            <person name="Daum C."/>
            <person name="Ezra D."/>
            <person name="Gonzalez J."/>
            <person name="Henrissat B."/>
            <person name="Kuo A."/>
            <person name="Liang C."/>
            <person name="Lipzen A."/>
            <person name="Lutzoni F."/>
            <person name="Magnuson J."/>
            <person name="Mondo S."/>
            <person name="Nolan M."/>
            <person name="Ohm R."/>
            <person name="Pangilinan J."/>
            <person name="Park H.-J."/>
            <person name="Ramirez L."/>
            <person name="Alfaro M."/>
            <person name="Sun H."/>
            <person name="Tritt A."/>
            <person name="Yoshinaga Y."/>
            <person name="Zwiers L.-H."/>
            <person name="Turgeon B."/>
            <person name="Goodwin S."/>
            <person name="Spatafora J."/>
            <person name="Crous P."/>
            <person name="Grigoriev I."/>
        </authorList>
    </citation>
    <scope>NUCLEOTIDE SEQUENCE</scope>
    <source>
        <strain evidence="2">CBS 122368</strain>
    </source>
</reference>
<sequence>MRPAKPESDGGATNIDRSQRRKVHDNVKPIKNRWEDWPPTSGPALAEHQRVGYRMDLIAHTASESANGTSPQTLSTLMRYERAASPLKGALEYTLRAVTPLMGALNHTFRAGVPLPGTSFKYVTFHTCGGCHGVFWKVVSRGHAFLRCPPPLPPPEPYTTGQTQ</sequence>
<organism evidence="2 3">
    <name type="scientific">Trematosphaeria pertusa</name>
    <dbReference type="NCBI Taxonomy" id="390896"/>
    <lineage>
        <taxon>Eukaryota</taxon>
        <taxon>Fungi</taxon>
        <taxon>Dikarya</taxon>
        <taxon>Ascomycota</taxon>
        <taxon>Pezizomycotina</taxon>
        <taxon>Dothideomycetes</taxon>
        <taxon>Pleosporomycetidae</taxon>
        <taxon>Pleosporales</taxon>
        <taxon>Massarineae</taxon>
        <taxon>Trematosphaeriaceae</taxon>
        <taxon>Trematosphaeria</taxon>
    </lineage>
</organism>
<evidence type="ECO:0000313" key="2">
    <source>
        <dbReference type="EMBL" id="KAF2251134.1"/>
    </source>
</evidence>
<protein>
    <submittedName>
        <fullName evidence="2">Uncharacterized protein</fullName>
    </submittedName>
</protein>
<gene>
    <name evidence="2" type="ORF">BU26DRAFT_517853</name>
</gene>
<evidence type="ECO:0000313" key="3">
    <source>
        <dbReference type="Proteomes" id="UP000800094"/>
    </source>
</evidence>
<name>A0A6A6IKJ1_9PLEO</name>
<dbReference type="GeneID" id="54582008"/>
<feature type="region of interest" description="Disordered" evidence="1">
    <location>
        <begin position="1"/>
        <end position="31"/>
    </location>
</feature>
<accession>A0A6A6IKJ1</accession>